<dbReference type="Pfam" id="PF16313">
    <property type="entry name" value="DUF4953"/>
    <property type="match status" value="1"/>
</dbReference>
<dbReference type="InterPro" id="IPR034032">
    <property type="entry name" value="Zn_MMP-like_bac"/>
</dbReference>
<dbReference type="InterPro" id="IPR033428">
    <property type="entry name" value="DUF5118"/>
</dbReference>
<dbReference type="Pfam" id="PF17148">
    <property type="entry name" value="DUF5117"/>
    <property type="match status" value="1"/>
</dbReference>
<dbReference type="Proteomes" id="UP000252081">
    <property type="component" value="Unassembled WGS sequence"/>
</dbReference>
<evidence type="ECO:0000259" key="4">
    <source>
        <dbReference type="Pfam" id="PF17148"/>
    </source>
</evidence>
<dbReference type="InterPro" id="IPR032534">
    <property type="entry name" value="EcxA_zinc-bd"/>
</dbReference>
<evidence type="ECO:0008006" key="8">
    <source>
        <dbReference type="Google" id="ProtNLM"/>
    </source>
</evidence>
<gene>
    <name evidence="6" type="ORF">DRW42_02805</name>
</gene>
<dbReference type="AlphaFoldDB" id="A0A366LC01"/>
<feature type="domain" description="DUF5118" evidence="5">
    <location>
        <begin position="55"/>
        <end position="103"/>
    </location>
</feature>
<feature type="signal peptide" evidence="2">
    <location>
        <begin position="1"/>
        <end position="19"/>
    </location>
</feature>
<evidence type="ECO:0000256" key="1">
    <source>
        <dbReference type="SAM" id="MobiDB-lite"/>
    </source>
</evidence>
<evidence type="ECO:0000259" key="3">
    <source>
        <dbReference type="Pfam" id="PF16313"/>
    </source>
</evidence>
<comment type="caution">
    <text evidence="6">The sequence shown here is derived from an EMBL/GenBank/DDBJ whole genome shotgun (WGS) entry which is preliminary data.</text>
</comment>
<accession>A0A366LC01</accession>
<keyword evidence="7" id="KW-1185">Reference proteome</keyword>
<protein>
    <recommendedName>
        <fullName evidence="8">Zinc-dependent metalloprotease</fullName>
    </recommendedName>
</protein>
<dbReference type="OrthoDB" id="9776599at2"/>
<dbReference type="SUPFAM" id="SSF55486">
    <property type="entry name" value="Metalloproteases ('zincins'), catalytic domain"/>
    <property type="match status" value="1"/>
</dbReference>
<dbReference type="RefSeq" id="WP_113947325.1">
    <property type="nucleotide sequence ID" value="NZ_QNQU01000002.1"/>
</dbReference>
<keyword evidence="2" id="KW-0732">Signal</keyword>
<feature type="domain" description="DUF5117" evidence="4">
    <location>
        <begin position="123"/>
        <end position="304"/>
    </location>
</feature>
<dbReference type="InterPro" id="IPR033413">
    <property type="entry name" value="DUF5117"/>
</dbReference>
<feature type="domain" description="EcxA zinc-binding" evidence="3">
    <location>
        <begin position="437"/>
        <end position="747"/>
    </location>
</feature>
<dbReference type="PANTHER" id="PTHR38478">
    <property type="entry name" value="PEPTIDASE M1A AND M12B"/>
    <property type="match status" value="1"/>
</dbReference>
<organism evidence="6 7">
    <name type="scientific">Pedobacter miscanthi</name>
    <dbReference type="NCBI Taxonomy" id="2259170"/>
    <lineage>
        <taxon>Bacteria</taxon>
        <taxon>Pseudomonadati</taxon>
        <taxon>Bacteroidota</taxon>
        <taxon>Sphingobacteriia</taxon>
        <taxon>Sphingobacteriales</taxon>
        <taxon>Sphingobacteriaceae</taxon>
        <taxon>Pedobacter</taxon>
    </lineage>
</organism>
<evidence type="ECO:0000313" key="6">
    <source>
        <dbReference type="EMBL" id="RBQ11411.1"/>
    </source>
</evidence>
<evidence type="ECO:0000313" key="7">
    <source>
        <dbReference type="Proteomes" id="UP000252081"/>
    </source>
</evidence>
<dbReference type="Pfam" id="PF17162">
    <property type="entry name" value="DUF5118"/>
    <property type="match status" value="1"/>
</dbReference>
<evidence type="ECO:0000259" key="5">
    <source>
        <dbReference type="Pfam" id="PF17162"/>
    </source>
</evidence>
<dbReference type="EMBL" id="QNQU01000002">
    <property type="protein sequence ID" value="RBQ11411.1"/>
    <property type="molecule type" value="Genomic_DNA"/>
</dbReference>
<sequence>MRTYFLSAALSLSIIAVCAFNGLAQQRKNFKKATPTPAVAPPALPKPPATPANQPKPYKEVIPDGTKTSKGFMLVHQVGDRYLFEIPDSLFGRSIFTVNRITKSAQDWRNPLGGLCSYGNDWIGQAMFSFEKSGQDKIALKLISTTDRVTDNDPVLTKAMAGNNFEPIYAIFPVKAYNKEAKSAVIDLTDYLNSDNPIFGYLSGLKMLAMPGVFAPDRSFLNSVKAYPKNIEVFSTRTYTSGSTVLTGEYNSSIILLSKTPMKSRSLDERVGFFGVSPADYKSYDADGHIRNQANIWRWRLEPKPEDRARYFRGELVEPAKPIVFYIDPATPKKWVPYLIRGVNDWQKAFEKAGFKNAIMAKEVDPADSTFDINDSRHNVMVYKASAIGNAMGHSLQDPRSGEIIESHIQWYHSVMEVLYKWYFIQAGAIDTTAQKPQFSDELMGQLIRFVSSHEVGHAVGLRHNWGSSSTTTIAQLRDKAWVEAHGHTPSIMDYARFNYVAQPEDHIAQSGIFPRIGDYDTWAVEWGYRLLPDTLNADAEKKALDNWVTNKVGANKRLRFGIGDDPTAKYPQNQREDLSNDAVMAGTYGIKNLKLIKKNLMKWTQVPGASYDRTADIYKALVDQYDWYIKHATAYIGGMEFTPGSNTNNAAVYGFEPLNKQKQAVAFLNHELFTTPEWLRDEKLYRLSSADFSSIQAIQKRTLQQLLDEKLFNKLRATENATGSKAYDLRAFLNDIYNGIFAEVIKGGPISANRRFLQKIYVNELVGLIPVLIKSDGDAASLIKTQAKQLLVTCKSDLKKPLGKMERAHLDDLVVRLDDALYRPMRLGK</sequence>
<feature type="region of interest" description="Disordered" evidence="1">
    <location>
        <begin position="34"/>
        <end position="57"/>
    </location>
</feature>
<feature type="compositionally biased region" description="Pro residues" evidence="1">
    <location>
        <begin position="38"/>
        <end position="50"/>
    </location>
</feature>
<feature type="chain" id="PRO_5016967252" description="Zinc-dependent metalloprotease" evidence="2">
    <location>
        <begin position="20"/>
        <end position="830"/>
    </location>
</feature>
<proteinExistence type="predicted"/>
<reference evidence="6 7" key="1">
    <citation type="submission" date="2018-07" db="EMBL/GenBank/DDBJ databases">
        <title>A draft genome of a endophytic bacteria, a new species of Pedobacter.</title>
        <authorList>
            <person name="Zhang Z.D."/>
            <person name="Chen Z.J."/>
        </authorList>
    </citation>
    <scope>NUCLEOTIDE SEQUENCE [LARGE SCALE GENOMIC DNA]</scope>
    <source>
        <strain evidence="6 7">RS10</strain>
    </source>
</reference>
<dbReference type="CDD" id="cd04276">
    <property type="entry name" value="ZnMc_MMP_like_2"/>
    <property type="match status" value="1"/>
</dbReference>
<evidence type="ECO:0000256" key="2">
    <source>
        <dbReference type="SAM" id="SignalP"/>
    </source>
</evidence>
<name>A0A366LC01_9SPHI</name>
<dbReference type="PANTHER" id="PTHR38478:SF1">
    <property type="entry name" value="ZINC DEPENDENT METALLOPROTEASE DOMAIN LIPOPROTEIN"/>
    <property type="match status" value="1"/>
</dbReference>